<evidence type="ECO:0000313" key="4">
    <source>
        <dbReference type="Proteomes" id="UP001187343"/>
    </source>
</evidence>
<accession>A0AA88TYA2</accession>
<sequence>MLSLTHLAWWKSIGLSWSPWQHCSMPGPYQSVGTQGKALDSAGQEKREGRLRELSPAHAALISVQQLKTRGHKPNELFISFSFADMER</sequence>
<dbReference type="AlphaFoldDB" id="A0AA88TYA2"/>
<keyword evidence="4" id="KW-1185">Reference proteome</keyword>
<proteinExistence type="predicted"/>
<feature type="signal peptide" evidence="2">
    <location>
        <begin position="1"/>
        <end position="16"/>
    </location>
</feature>
<feature type="chain" id="PRO_5041728947" evidence="2">
    <location>
        <begin position="17"/>
        <end position="88"/>
    </location>
</feature>
<gene>
    <name evidence="3" type="ORF">Q8A67_003880</name>
</gene>
<protein>
    <submittedName>
        <fullName evidence="3">Uncharacterized protein</fullName>
    </submittedName>
</protein>
<evidence type="ECO:0000313" key="3">
    <source>
        <dbReference type="EMBL" id="KAK2911747.1"/>
    </source>
</evidence>
<comment type="caution">
    <text evidence="3">The sequence shown here is derived from an EMBL/GenBank/DDBJ whole genome shotgun (WGS) entry which is preliminary data.</text>
</comment>
<evidence type="ECO:0000256" key="1">
    <source>
        <dbReference type="SAM" id="MobiDB-lite"/>
    </source>
</evidence>
<dbReference type="Proteomes" id="UP001187343">
    <property type="component" value="Unassembled WGS sequence"/>
</dbReference>
<feature type="region of interest" description="Disordered" evidence="1">
    <location>
        <begin position="31"/>
        <end position="50"/>
    </location>
</feature>
<name>A0AA88TYA2_9TELE</name>
<keyword evidence="2" id="KW-0732">Signal</keyword>
<reference evidence="3" key="1">
    <citation type="submission" date="2023-08" db="EMBL/GenBank/DDBJ databases">
        <title>Chromosome-level Genome Assembly of mud carp (Cirrhinus molitorella).</title>
        <authorList>
            <person name="Liu H."/>
        </authorList>
    </citation>
    <scope>NUCLEOTIDE SEQUENCE</scope>
    <source>
        <strain evidence="3">Prfri</strain>
        <tissue evidence="3">Muscle</tissue>
    </source>
</reference>
<dbReference type="EMBL" id="JAUYZG010000003">
    <property type="protein sequence ID" value="KAK2911747.1"/>
    <property type="molecule type" value="Genomic_DNA"/>
</dbReference>
<evidence type="ECO:0000256" key="2">
    <source>
        <dbReference type="SAM" id="SignalP"/>
    </source>
</evidence>
<organism evidence="3 4">
    <name type="scientific">Cirrhinus molitorella</name>
    <name type="common">mud carp</name>
    <dbReference type="NCBI Taxonomy" id="172907"/>
    <lineage>
        <taxon>Eukaryota</taxon>
        <taxon>Metazoa</taxon>
        <taxon>Chordata</taxon>
        <taxon>Craniata</taxon>
        <taxon>Vertebrata</taxon>
        <taxon>Euteleostomi</taxon>
        <taxon>Actinopterygii</taxon>
        <taxon>Neopterygii</taxon>
        <taxon>Teleostei</taxon>
        <taxon>Ostariophysi</taxon>
        <taxon>Cypriniformes</taxon>
        <taxon>Cyprinidae</taxon>
        <taxon>Labeoninae</taxon>
        <taxon>Labeonini</taxon>
        <taxon>Cirrhinus</taxon>
    </lineage>
</organism>